<comment type="cofactor">
    <cofactor evidence="1">
        <name>Mg(2+)</name>
        <dbReference type="ChEBI" id="CHEBI:18420"/>
    </cofactor>
    <text evidence="1">Binds 2 magnesium ions per subunit.</text>
</comment>
<dbReference type="Pfam" id="PF03747">
    <property type="entry name" value="ADP_ribosyl_GH"/>
    <property type="match status" value="1"/>
</dbReference>
<gene>
    <name evidence="3" type="ORF">EDD28_0609</name>
</gene>
<feature type="binding site" evidence="1">
    <location>
        <position position="398"/>
    </location>
    <ligand>
        <name>Mg(2+)</name>
        <dbReference type="ChEBI" id="CHEBI:18420"/>
        <label>1</label>
    </ligand>
</feature>
<dbReference type="RefSeq" id="WP_211339098.1">
    <property type="nucleotide sequence ID" value="NZ_RKHQ01000001.1"/>
</dbReference>
<sequence>MHDVMDPCDTVPDELDQLLTSGYDVPPPLRDAVRSAAAAGDRAGLLALLPDLGRVPRRADWPYREPEELDDILAAMPGATGAGAPGASGGNASVASGGNVPGATGAGRGLDRGRLRSRIHGAWLARSAGCCLGKPVEGMTTADIRAYLRAADAWPLTDYVPLLDPTPVPWQNPWWTVATRGRVHGMPRDDDMDYTILALHLVETRGRAFTRDDVADAWLTLLPFLQVCTAERVTYRNLVSGLPVAQAGTRDNPYREWIGALIRADLFGYVNPGDPLGAVRMAYADASLSHTANGVYGELWAAALIAGAFVADDTRDAVLRSRAWVPAGSRLDAALGETIRLHASGATWDEAMAWLDAAFADHSWVHTLGNVVAIAAGLLWGEDDVARSLGLTVQAGLDTDSSAATVGSVLGALHGVEALPAHLVDPLEDRISSAVHGYDGSRISDLAERTLALVPE</sequence>
<dbReference type="GO" id="GO:0016787">
    <property type="term" value="F:hydrolase activity"/>
    <property type="evidence" value="ECO:0007669"/>
    <property type="project" value="UniProtKB-KW"/>
</dbReference>
<dbReference type="AlphaFoldDB" id="A0A3N2D8C0"/>
<keyword evidence="1" id="KW-0460">Magnesium</keyword>
<evidence type="ECO:0000313" key="3">
    <source>
        <dbReference type="EMBL" id="ROR96035.1"/>
    </source>
</evidence>
<dbReference type="SUPFAM" id="SSF101478">
    <property type="entry name" value="ADP-ribosylglycohydrolase"/>
    <property type="match status" value="1"/>
</dbReference>
<dbReference type="Gene3D" id="1.10.4080.10">
    <property type="entry name" value="ADP-ribosylation/Crystallin J1"/>
    <property type="match status" value="1"/>
</dbReference>
<reference evidence="3 4" key="1">
    <citation type="submission" date="2018-11" db="EMBL/GenBank/DDBJ databases">
        <title>Sequencing the genomes of 1000 actinobacteria strains.</title>
        <authorList>
            <person name="Klenk H.-P."/>
        </authorList>
    </citation>
    <scope>NUCLEOTIDE SEQUENCE [LARGE SCALE GENOMIC DNA]</scope>
    <source>
        <strain evidence="3 4">DSM 13521</strain>
    </source>
</reference>
<dbReference type="EMBL" id="RKHQ01000001">
    <property type="protein sequence ID" value="ROR96035.1"/>
    <property type="molecule type" value="Genomic_DNA"/>
</dbReference>
<keyword evidence="1" id="KW-0479">Metal-binding</keyword>
<organism evidence="3 4">
    <name type="scientific">Salana multivorans</name>
    <dbReference type="NCBI Taxonomy" id="120377"/>
    <lineage>
        <taxon>Bacteria</taxon>
        <taxon>Bacillati</taxon>
        <taxon>Actinomycetota</taxon>
        <taxon>Actinomycetes</taxon>
        <taxon>Micrococcales</taxon>
        <taxon>Beutenbergiaceae</taxon>
        <taxon>Salana</taxon>
    </lineage>
</organism>
<keyword evidence="4" id="KW-1185">Reference proteome</keyword>
<protein>
    <submittedName>
        <fullName evidence="3">ADP-ribosylglycohydrolase</fullName>
    </submittedName>
</protein>
<comment type="caution">
    <text evidence="3">The sequence shown here is derived from an EMBL/GenBank/DDBJ whole genome shotgun (WGS) entry which is preliminary data.</text>
</comment>
<evidence type="ECO:0000256" key="1">
    <source>
        <dbReference type="PIRSR" id="PIRSR605502-1"/>
    </source>
</evidence>
<name>A0A3N2D8C0_9MICO</name>
<dbReference type="GO" id="GO:0046872">
    <property type="term" value="F:metal ion binding"/>
    <property type="evidence" value="ECO:0007669"/>
    <property type="project" value="UniProtKB-KW"/>
</dbReference>
<feature type="binding site" evidence="1">
    <location>
        <position position="401"/>
    </location>
    <ligand>
        <name>Mg(2+)</name>
        <dbReference type="ChEBI" id="CHEBI:18420"/>
        <label>1</label>
    </ligand>
</feature>
<dbReference type="InterPro" id="IPR036705">
    <property type="entry name" value="Ribosyl_crysJ1_sf"/>
</dbReference>
<evidence type="ECO:0000313" key="4">
    <source>
        <dbReference type="Proteomes" id="UP000275356"/>
    </source>
</evidence>
<feature type="compositionally biased region" description="Gly residues" evidence="2">
    <location>
        <begin position="80"/>
        <end position="89"/>
    </location>
</feature>
<dbReference type="InterPro" id="IPR005502">
    <property type="entry name" value="Ribosyl_crysJ1"/>
</dbReference>
<accession>A0A3N2D8C0</accession>
<feature type="binding site" evidence="1">
    <location>
        <position position="400"/>
    </location>
    <ligand>
        <name>Mg(2+)</name>
        <dbReference type="ChEBI" id="CHEBI:18420"/>
        <label>1</label>
    </ligand>
</feature>
<keyword evidence="3" id="KW-0378">Hydrolase</keyword>
<proteinExistence type="predicted"/>
<feature type="region of interest" description="Disordered" evidence="2">
    <location>
        <begin position="80"/>
        <end position="111"/>
    </location>
</feature>
<dbReference type="Proteomes" id="UP000275356">
    <property type="component" value="Unassembled WGS sequence"/>
</dbReference>
<evidence type="ECO:0000256" key="2">
    <source>
        <dbReference type="SAM" id="MobiDB-lite"/>
    </source>
</evidence>